<comment type="subcellular location">
    <subcellularLocation>
        <location evidence="1">Nucleus</location>
    </subcellularLocation>
</comment>
<dbReference type="EMBL" id="HG996468">
    <property type="protein sequence ID" value="CAG1848926.1"/>
    <property type="molecule type" value="Genomic_DNA"/>
</dbReference>
<dbReference type="CDD" id="cd00018">
    <property type="entry name" value="AP2"/>
    <property type="match status" value="1"/>
</dbReference>
<feature type="compositionally biased region" description="Low complexity" evidence="6">
    <location>
        <begin position="29"/>
        <end position="38"/>
    </location>
</feature>
<dbReference type="PROSITE" id="PS51032">
    <property type="entry name" value="AP2_ERF"/>
    <property type="match status" value="1"/>
</dbReference>
<keyword evidence="4" id="KW-0804">Transcription</keyword>
<feature type="chain" id="PRO_5033611175" evidence="7">
    <location>
        <begin position="25"/>
        <end position="301"/>
    </location>
</feature>
<feature type="region of interest" description="Disordered" evidence="6">
    <location>
        <begin position="29"/>
        <end position="79"/>
    </location>
</feature>
<evidence type="ECO:0000256" key="4">
    <source>
        <dbReference type="ARBA" id="ARBA00023163"/>
    </source>
</evidence>
<dbReference type="GO" id="GO:0003700">
    <property type="term" value="F:DNA-binding transcription factor activity"/>
    <property type="evidence" value="ECO:0007669"/>
    <property type="project" value="InterPro"/>
</dbReference>
<evidence type="ECO:0000313" key="9">
    <source>
        <dbReference type="EMBL" id="CAG1848926.1"/>
    </source>
</evidence>
<dbReference type="KEGG" id="mus:103977127"/>
<evidence type="ECO:0000256" key="2">
    <source>
        <dbReference type="ARBA" id="ARBA00023015"/>
    </source>
</evidence>
<dbReference type="GO" id="GO:0003677">
    <property type="term" value="F:DNA binding"/>
    <property type="evidence" value="ECO:0007669"/>
    <property type="project" value="UniProtKB-KW"/>
</dbReference>
<keyword evidence="7" id="KW-0732">Signal</keyword>
<organism evidence="10 11">
    <name type="scientific">Musa acuminata subsp. malaccensis</name>
    <name type="common">Wild banana</name>
    <name type="synonym">Musa malaccensis</name>
    <dbReference type="NCBI Taxonomy" id="214687"/>
    <lineage>
        <taxon>Eukaryota</taxon>
        <taxon>Viridiplantae</taxon>
        <taxon>Streptophyta</taxon>
        <taxon>Embryophyta</taxon>
        <taxon>Tracheophyta</taxon>
        <taxon>Spermatophyta</taxon>
        <taxon>Magnoliopsida</taxon>
        <taxon>Liliopsida</taxon>
        <taxon>Zingiberales</taxon>
        <taxon>Musaceae</taxon>
        <taxon>Musa</taxon>
    </lineage>
</organism>
<dbReference type="PRINTS" id="PR00367">
    <property type="entry name" value="ETHRSPELEMNT"/>
</dbReference>
<feature type="compositionally biased region" description="Pro residues" evidence="6">
    <location>
        <begin position="216"/>
        <end position="228"/>
    </location>
</feature>
<dbReference type="FunCoup" id="A0A804I7K1">
    <property type="interactions" value="31"/>
</dbReference>
<gene>
    <name evidence="9" type="ORF">GSMUA_205120.1</name>
</gene>
<dbReference type="SUPFAM" id="SSF54171">
    <property type="entry name" value="DNA-binding domain"/>
    <property type="match status" value="1"/>
</dbReference>
<reference evidence="9" key="1">
    <citation type="submission" date="2021-03" db="EMBL/GenBank/DDBJ databases">
        <authorList>
            <consortium name="Genoscope - CEA"/>
            <person name="William W."/>
        </authorList>
    </citation>
    <scope>NUCLEOTIDE SEQUENCE</scope>
    <source>
        <strain evidence="9">Doubled-haploid Pahang</strain>
    </source>
</reference>
<dbReference type="SMART" id="SM00380">
    <property type="entry name" value="AP2"/>
    <property type="match status" value="1"/>
</dbReference>
<evidence type="ECO:0000256" key="3">
    <source>
        <dbReference type="ARBA" id="ARBA00023125"/>
    </source>
</evidence>
<sequence>MQTQPHTNIAACCCLLFLSRMGFSFFFSTSSSSSSSSTPVSGTAQDKKSKRRQPQDNGDEANGSGGSNTTTEGGGMRYLGVRRRPWGRYAAEIRDPATKERHWLGTFDTAEEAAVAYDRAARALRGPRARTNFAYPDLPPGSSLTPFLSPDLQPPPCSFLVSTPPPVQATLPDAVGGQGGYYNATTSTIPDDGVSCYRQQQQQQHQEQGLQYPASALPPLPQSPPPAPEVASPWDFGGATAGGEEHLAGLGEFGGYGSPASHGIFFEEGYVHSPLFGPMPAVDDAAADGFQLGGSSSSYYY</sequence>
<proteinExistence type="predicted"/>
<evidence type="ECO:0000313" key="10">
    <source>
        <dbReference type="EnsemblPlants" id="Ma03_p02220.1"/>
    </source>
</evidence>
<evidence type="ECO:0000256" key="5">
    <source>
        <dbReference type="ARBA" id="ARBA00023242"/>
    </source>
</evidence>
<dbReference type="Pfam" id="PF00847">
    <property type="entry name" value="AP2"/>
    <property type="match status" value="1"/>
</dbReference>
<dbReference type="GO" id="GO:0005634">
    <property type="term" value="C:nucleus"/>
    <property type="evidence" value="ECO:0007669"/>
    <property type="project" value="UniProtKB-SubCell"/>
</dbReference>
<dbReference type="OMA" id="TNIAACC"/>
<feature type="region of interest" description="Disordered" evidence="6">
    <location>
        <begin position="197"/>
        <end position="231"/>
    </location>
</feature>
<evidence type="ECO:0000259" key="8">
    <source>
        <dbReference type="PROSITE" id="PS51032"/>
    </source>
</evidence>
<dbReference type="FunFam" id="3.30.730.10:FF:000001">
    <property type="entry name" value="Ethylene-responsive transcription factor 2"/>
    <property type="match status" value="1"/>
</dbReference>
<feature type="signal peptide" evidence="7">
    <location>
        <begin position="1"/>
        <end position="24"/>
    </location>
</feature>
<reference evidence="10" key="2">
    <citation type="submission" date="2021-05" db="UniProtKB">
        <authorList>
            <consortium name="EnsemblPlants"/>
        </authorList>
    </citation>
    <scope>IDENTIFICATION</scope>
    <source>
        <strain evidence="10">subsp. malaccensis</strain>
    </source>
</reference>
<dbReference type="InterPro" id="IPR016177">
    <property type="entry name" value="DNA-bd_dom_sf"/>
</dbReference>
<dbReference type="Proteomes" id="UP000012960">
    <property type="component" value="Unplaced"/>
</dbReference>
<dbReference type="InterPro" id="IPR036955">
    <property type="entry name" value="AP2/ERF_dom_sf"/>
</dbReference>
<evidence type="ECO:0000256" key="7">
    <source>
        <dbReference type="SAM" id="SignalP"/>
    </source>
</evidence>
<dbReference type="PANTHER" id="PTHR31677:SF118">
    <property type="entry name" value="OS04G0399800 PROTEIN"/>
    <property type="match status" value="1"/>
</dbReference>
<protein>
    <submittedName>
        <fullName evidence="9">(wild Malaysian banana) hypothetical protein</fullName>
    </submittedName>
</protein>
<feature type="compositionally biased region" description="Low complexity" evidence="6">
    <location>
        <begin position="199"/>
        <end position="215"/>
    </location>
</feature>
<dbReference type="InParanoid" id="A0A804I7K1"/>
<keyword evidence="5" id="KW-0539">Nucleus</keyword>
<keyword evidence="3" id="KW-0238">DNA-binding</keyword>
<dbReference type="OrthoDB" id="780830at2759"/>
<accession>A0A804I7K1</accession>
<feature type="domain" description="AP2/ERF" evidence="8">
    <location>
        <begin position="77"/>
        <end position="134"/>
    </location>
</feature>
<keyword evidence="11" id="KW-1185">Reference proteome</keyword>
<evidence type="ECO:0000256" key="6">
    <source>
        <dbReference type="SAM" id="MobiDB-lite"/>
    </source>
</evidence>
<evidence type="ECO:0000313" key="11">
    <source>
        <dbReference type="Proteomes" id="UP000012960"/>
    </source>
</evidence>
<name>A0A804I7K1_MUSAM</name>
<dbReference type="PANTHER" id="PTHR31677">
    <property type="entry name" value="AP2 DOMAIN CLASS TRANSCRIPTION FACTOR"/>
    <property type="match status" value="1"/>
</dbReference>
<dbReference type="EnsemblPlants" id="Ma03_t02220.1">
    <property type="protein sequence ID" value="Ma03_p02220.1"/>
    <property type="gene ID" value="Ma03_g02220"/>
</dbReference>
<dbReference type="Gene3D" id="3.30.730.10">
    <property type="entry name" value="AP2/ERF domain"/>
    <property type="match status" value="1"/>
</dbReference>
<evidence type="ECO:0000256" key="1">
    <source>
        <dbReference type="ARBA" id="ARBA00004123"/>
    </source>
</evidence>
<keyword evidence="2" id="KW-0805">Transcription regulation</keyword>
<dbReference type="AlphaFoldDB" id="A0A804I7K1"/>
<dbReference type="Gramene" id="Ma03_t02220.1">
    <property type="protein sequence ID" value="Ma03_p02220.1"/>
    <property type="gene ID" value="Ma03_g02220"/>
</dbReference>
<dbReference type="InterPro" id="IPR001471">
    <property type="entry name" value="AP2/ERF_dom"/>
</dbReference>